<keyword evidence="3" id="KW-1185">Reference proteome</keyword>
<evidence type="ECO:0000313" key="2">
    <source>
        <dbReference type="EMBL" id="GAA1953792.1"/>
    </source>
</evidence>
<dbReference type="InterPro" id="IPR029032">
    <property type="entry name" value="AhpD-like"/>
</dbReference>
<sequence>MTLSQEAGRLDRDRFDEALAFFTGLDLLTVVEAAEVRAMFEPGFPYALAMAAADSVHVHVKVPDVDALPHERIRAEGVEPVAETDGYVKYPFPGGINMIFSSIPISEDDMLPGAEAPSRAVLDHKGVDLRGETGDVREIFDGVPGAAAENGWRHVPQGGDGDPVYCCHTEVSGKHWVFPGGNTAGQRRPIEFAYGGLVLHDAKMGCDLRPIDPADPRAEEARAALSACAAGHTEAEPGTSYYEPADLGKFAEVGTHATVHMQRFWAYYNGVFGEGALTAREKALIGLAVAHTHQCPYCIDSFTNSCVNHGVTPDQVHEAIHASAALAAGVHLVHGVQTRKVLQRRNVI</sequence>
<proteinExistence type="predicted"/>
<dbReference type="InterPro" id="IPR003779">
    <property type="entry name" value="CMD-like"/>
</dbReference>
<feature type="domain" description="Carboxymuconolactone decarboxylase-like" evidence="1">
    <location>
        <begin position="261"/>
        <end position="330"/>
    </location>
</feature>
<dbReference type="Pfam" id="PF02627">
    <property type="entry name" value="CMD"/>
    <property type="match status" value="1"/>
</dbReference>
<accession>A0ABN2QKM6</accession>
<evidence type="ECO:0000313" key="3">
    <source>
        <dbReference type="Proteomes" id="UP001501116"/>
    </source>
</evidence>
<dbReference type="InterPro" id="IPR004675">
    <property type="entry name" value="AhpD_core"/>
</dbReference>
<reference evidence="2 3" key="1">
    <citation type="journal article" date="2019" name="Int. J. Syst. Evol. Microbiol.">
        <title>The Global Catalogue of Microorganisms (GCM) 10K type strain sequencing project: providing services to taxonomists for standard genome sequencing and annotation.</title>
        <authorList>
            <consortium name="The Broad Institute Genomics Platform"/>
            <consortium name="The Broad Institute Genome Sequencing Center for Infectious Disease"/>
            <person name="Wu L."/>
            <person name="Ma J."/>
        </authorList>
    </citation>
    <scope>NUCLEOTIDE SEQUENCE [LARGE SCALE GENOMIC DNA]</scope>
    <source>
        <strain evidence="2 3">JCM 14545</strain>
    </source>
</reference>
<dbReference type="PANTHER" id="PTHR33930:SF2">
    <property type="entry name" value="BLR3452 PROTEIN"/>
    <property type="match status" value="1"/>
</dbReference>
<organism evidence="2 3">
    <name type="scientific">Amycolatopsis minnesotensis</name>
    <dbReference type="NCBI Taxonomy" id="337894"/>
    <lineage>
        <taxon>Bacteria</taxon>
        <taxon>Bacillati</taxon>
        <taxon>Actinomycetota</taxon>
        <taxon>Actinomycetes</taxon>
        <taxon>Pseudonocardiales</taxon>
        <taxon>Pseudonocardiaceae</taxon>
        <taxon>Amycolatopsis</taxon>
    </lineage>
</organism>
<protein>
    <recommendedName>
        <fullName evidence="1">Carboxymuconolactone decarboxylase-like domain-containing protein</fullName>
    </recommendedName>
</protein>
<evidence type="ECO:0000259" key="1">
    <source>
        <dbReference type="Pfam" id="PF02627"/>
    </source>
</evidence>
<dbReference type="NCBIfam" id="TIGR00778">
    <property type="entry name" value="ahpD_dom"/>
    <property type="match status" value="1"/>
</dbReference>
<gene>
    <name evidence="2" type="ORF">GCM10009754_23850</name>
</gene>
<comment type="caution">
    <text evidence="2">The sequence shown here is derived from an EMBL/GenBank/DDBJ whole genome shotgun (WGS) entry which is preliminary data.</text>
</comment>
<dbReference type="PANTHER" id="PTHR33930">
    <property type="entry name" value="ALKYL HYDROPEROXIDE REDUCTASE AHPD"/>
    <property type="match status" value="1"/>
</dbReference>
<dbReference type="Gene3D" id="1.20.1290.10">
    <property type="entry name" value="AhpD-like"/>
    <property type="match status" value="1"/>
</dbReference>
<dbReference type="EMBL" id="BAAANN010000008">
    <property type="protein sequence ID" value="GAA1953792.1"/>
    <property type="molecule type" value="Genomic_DNA"/>
</dbReference>
<dbReference type="SUPFAM" id="SSF69118">
    <property type="entry name" value="AhpD-like"/>
    <property type="match status" value="1"/>
</dbReference>
<dbReference type="NCBIfam" id="TIGR04169">
    <property type="entry name" value="perox_w_seleSAM"/>
    <property type="match status" value="1"/>
</dbReference>
<name>A0ABN2QKM6_9PSEU</name>
<dbReference type="RefSeq" id="WP_344416761.1">
    <property type="nucleotide sequence ID" value="NZ_BAAANN010000008.1"/>
</dbReference>
<dbReference type="Proteomes" id="UP001501116">
    <property type="component" value="Unassembled WGS sequence"/>
</dbReference>
<dbReference type="InterPro" id="IPR026445">
    <property type="entry name" value="AlkhydPrxdase/COmuclacdeCOase"/>
</dbReference>